<protein>
    <submittedName>
        <fullName evidence="2">Uncharacterized protein</fullName>
    </submittedName>
</protein>
<reference evidence="2" key="1">
    <citation type="submission" date="2020-05" db="EMBL/GenBank/DDBJ databases">
        <title>WGS assembly of Panicum virgatum.</title>
        <authorList>
            <person name="Lovell J.T."/>
            <person name="Jenkins J."/>
            <person name="Shu S."/>
            <person name="Juenger T.E."/>
            <person name="Schmutz J."/>
        </authorList>
    </citation>
    <scope>NUCLEOTIDE SEQUENCE</scope>
    <source>
        <strain evidence="2">AP13</strain>
    </source>
</reference>
<feature type="region of interest" description="Disordered" evidence="1">
    <location>
        <begin position="44"/>
        <end position="63"/>
    </location>
</feature>
<evidence type="ECO:0000313" key="2">
    <source>
        <dbReference type="EMBL" id="KAG2597350.1"/>
    </source>
</evidence>
<gene>
    <name evidence="2" type="ORF">PVAP13_5KG262407</name>
</gene>
<proteinExistence type="predicted"/>
<keyword evidence="3" id="KW-1185">Reference proteome</keyword>
<sequence length="136" mass="15159">MYISRTRAPPGQPWLGAPFPSLAVYTACSAPHRRRIWRPHPPSLVSSTARGFSPPAPAPRRPGWSRRCSLLAMPLARVPRRGFVAALRQAHSSASTWQEHCCHGPISLLLRSSKAVVRPRHLPLRILRHQTQSRSG</sequence>
<comment type="caution">
    <text evidence="2">The sequence shown here is derived from an EMBL/GenBank/DDBJ whole genome shotgun (WGS) entry which is preliminary data.</text>
</comment>
<evidence type="ECO:0000256" key="1">
    <source>
        <dbReference type="SAM" id="MobiDB-lite"/>
    </source>
</evidence>
<dbReference type="Proteomes" id="UP000823388">
    <property type="component" value="Chromosome 5K"/>
</dbReference>
<evidence type="ECO:0000313" key="3">
    <source>
        <dbReference type="Proteomes" id="UP000823388"/>
    </source>
</evidence>
<accession>A0A8T0SG50</accession>
<name>A0A8T0SG50_PANVG</name>
<dbReference type="EMBL" id="CM029045">
    <property type="protein sequence ID" value="KAG2597350.1"/>
    <property type="molecule type" value="Genomic_DNA"/>
</dbReference>
<organism evidence="2 3">
    <name type="scientific">Panicum virgatum</name>
    <name type="common">Blackwell switchgrass</name>
    <dbReference type="NCBI Taxonomy" id="38727"/>
    <lineage>
        <taxon>Eukaryota</taxon>
        <taxon>Viridiplantae</taxon>
        <taxon>Streptophyta</taxon>
        <taxon>Embryophyta</taxon>
        <taxon>Tracheophyta</taxon>
        <taxon>Spermatophyta</taxon>
        <taxon>Magnoliopsida</taxon>
        <taxon>Liliopsida</taxon>
        <taxon>Poales</taxon>
        <taxon>Poaceae</taxon>
        <taxon>PACMAD clade</taxon>
        <taxon>Panicoideae</taxon>
        <taxon>Panicodae</taxon>
        <taxon>Paniceae</taxon>
        <taxon>Panicinae</taxon>
        <taxon>Panicum</taxon>
        <taxon>Panicum sect. Hiantes</taxon>
    </lineage>
</organism>
<dbReference type="AlphaFoldDB" id="A0A8T0SG50"/>